<comment type="caution">
    <text evidence="2">The sequence shown here is derived from an EMBL/GenBank/DDBJ whole genome shotgun (WGS) entry which is preliminary data.</text>
</comment>
<feature type="compositionally biased region" description="Low complexity" evidence="1">
    <location>
        <begin position="1"/>
        <end position="19"/>
    </location>
</feature>
<name>A0AAD7JUA9_9AGAR</name>
<feature type="region of interest" description="Disordered" evidence="1">
    <location>
        <begin position="300"/>
        <end position="323"/>
    </location>
</feature>
<dbReference type="AlphaFoldDB" id="A0AAD7JUA9"/>
<dbReference type="Proteomes" id="UP001215598">
    <property type="component" value="Unassembled WGS sequence"/>
</dbReference>
<protein>
    <submittedName>
        <fullName evidence="2">Uncharacterized protein</fullName>
    </submittedName>
</protein>
<feature type="region of interest" description="Disordered" evidence="1">
    <location>
        <begin position="1"/>
        <end position="23"/>
    </location>
</feature>
<evidence type="ECO:0000313" key="2">
    <source>
        <dbReference type="EMBL" id="KAJ7770667.1"/>
    </source>
</evidence>
<dbReference type="EMBL" id="JARKIB010000016">
    <property type="protein sequence ID" value="KAJ7770667.1"/>
    <property type="molecule type" value="Genomic_DNA"/>
</dbReference>
<accession>A0AAD7JUA9</accession>
<organism evidence="2 3">
    <name type="scientific">Mycena metata</name>
    <dbReference type="NCBI Taxonomy" id="1033252"/>
    <lineage>
        <taxon>Eukaryota</taxon>
        <taxon>Fungi</taxon>
        <taxon>Dikarya</taxon>
        <taxon>Basidiomycota</taxon>
        <taxon>Agaricomycotina</taxon>
        <taxon>Agaricomycetes</taxon>
        <taxon>Agaricomycetidae</taxon>
        <taxon>Agaricales</taxon>
        <taxon>Marasmiineae</taxon>
        <taxon>Mycenaceae</taxon>
        <taxon>Mycena</taxon>
    </lineage>
</organism>
<reference evidence="2" key="1">
    <citation type="submission" date="2023-03" db="EMBL/GenBank/DDBJ databases">
        <title>Massive genome expansion in bonnet fungi (Mycena s.s.) driven by repeated elements and novel gene families across ecological guilds.</title>
        <authorList>
            <consortium name="Lawrence Berkeley National Laboratory"/>
            <person name="Harder C.B."/>
            <person name="Miyauchi S."/>
            <person name="Viragh M."/>
            <person name="Kuo A."/>
            <person name="Thoen E."/>
            <person name="Andreopoulos B."/>
            <person name="Lu D."/>
            <person name="Skrede I."/>
            <person name="Drula E."/>
            <person name="Henrissat B."/>
            <person name="Morin E."/>
            <person name="Kohler A."/>
            <person name="Barry K."/>
            <person name="LaButti K."/>
            <person name="Morin E."/>
            <person name="Salamov A."/>
            <person name="Lipzen A."/>
            <person name="Mereny Z."/>
            <person name="Hegedus B."/>
            <person name="Baldrian P."/>
            <person name="Stursova M."/>
            <person name="Weitz H."/>
            <person name="Taylor A."/>
            <person name="Grigoriev I.V."/>
            <person name="Nagy L.G."/>
            <person name="Martin F."/>
            <person name="Kauserud H."/>
        </authorList>
    </citation>
    <scope>NUCLEOTIDE SEQUENCE</scope>
    <source>
        <strain evidence="2">CBHHK182m</strain>
    </source>
</reference>
<evidence type="ECO:0000256" key="1">
    <source>
        <dbReference type="SAM" id="MobiDB-lite"/>
    </source>
</evidence>
<sequence>MTSIPSSHPSLSRSPSGPSKQDDYVSTLDLTVVLELRVNSSSVRIYPAPPPTISSDMLAATAVTTDTTSQSTHSICLLSGPLGRFLPFFGREASKWLIDIAHDIYDPAHFRGSLLVWKETLQQWRPVANTDPLTASRYRYDLPDGIVVGLSKISRRMAKSKSVTTDASAMAERVKRRDGECWVTRTNDPLANSHICPTRLGDHVGRIIFHTFTSRAPPHDLSVCDEIFGLSLSKNLNAWFDKYQLGFRLVPESAVRSLSALVCFHPPLINLVEYLRMSYVPSGSRTRSVRVLLHHLRKHPETNSTARCPRAPRKPSPSRRLQQSSFRTFPLALSSVRFQEICA</sequence>
<proteinExistence type="predicted"/>
<keyword evidence="3" id="KW-1185">Reference proteome</keyword>
<gene>
    <name evidence="2" type="ORF">B0H16DRAFT_1516248</name>
</gene>
<evidence type="ECO:0000313" key="3">
    <source>
        <dbReference type="Proteomes" id="UP001215598"/>
    </source>
</evidence>